<dbReference type="OrthoDB" id="9768177at2"/>
<evidence type="ECO:0000256" key="2">
    <source>
        <dbReference type="ARBA" id="ARBA00022448"/>
    </source>
</evidence>
<evidence type="ECO:0000256" key="6">
    <source>
        <dbReference type="ARBA" id="ARBA00023237"/>
    </source>
</evidence>
<keyword evidence="2 7" id="KW-0813">Transport</keyword>
<dbReference type="InterPro" id="IPR037066">
    <property type="entry name" value="Plug_dom_sf"/>
</dbReference>
<dbReference type="InterPro" id="IPR039426">
    <property type="entry name" value="TonB-dep_rcpt-like"/>
</dbReference>
<evidence type="ECO:0000256" key="1">
    <source>
        <dbReference type="ARBA" id="ARBA00004571"/>
    </source>
</evidence>
<keyword evidence="5 7" id="KW-0472">Membrane</keyword>
<dbReference type="Gene3D" id="2.60.40.1120">
    <property type="entry name" value="Carboxypeptidase-like, regulatory domain"/>
    <property type="match status" value="1"/>
</dbReference>
<dbReference type="InterPro" id="IPR008969">
    <property type="entry name" value="CarboxyPept-like_regulatory"/>
</dbReference>
<reference evidence="9 10" key="1">
    <citation type="submission" date="2019-05" db="EMBL/GenBank/DDBJ databases">
        <title>Panacibacter sp. strain 17mud1-8 Genome sequencing and assembly.</title>
        <authorList>
            <person name="Chhetri G."/>
        </authorList>
    </citation>
    <scope>NUCLEOTIDE SEQUENCE [LARGE SCALE GENOMIC DNA]</scope>
    <source>
        <strain evidence="9 10">17mud1-8</strain>
    </source>
</reference>
<dbReference type="NCBIfam" id="TIGR04056">
    <property type="entry name" value="OMP_RagA_SusC"/>
    <property type="match status" value="1"/>
</dbReference>
<dbReference type="Gene3D" id="2.40.170.20">
    <property type="entry name" value="TonB-dependent receptor, beta-barrel domain"/>
    <property type="match status" value="1"/>
</dbReference>
<evidence type="ECO:0000256" key="4">
    <source>
        <dbReference type="ARBA" id="ARBA00022692"/>
    </source>
</evidence>
<comment type="caution">
    <text evidence="9">The sequence shown here is derived from an EMBL/GenBank/DDBJ whole genome shotgun (WGS) entry which is preliminary data.</text>
</comment>
<proteinExistence type="inferred from homology"/>
<dbReference type="InterPro" id="IPR036942">
    <property type="entry name" value="Beta-barrel_TonB_sf"/>
</dbReference>
<keyword evidence="4 7" id="KW-0812">Transmembrane</keyword>
<evidence type="ECO:0000313" key="10">
    <source>
        <dbReference type="Proteomes" id="UP000305848"/>
    </source>
</evidence>
<dbReference type="InterPro" id="IPR023996">
    <property type="entry name" value="TonB-dep_OMP_SusC/RagA"/>
</dbReference>
<evidence type="ECO:0000313" key="9">
    <source>
        <dbReference type="EMBL" id="TKK71863.1"/>
    </source>
</evidence>
<dbReference type="Pfam" id="PF13715">
    <property type="entry name" value="CarbopepD_reg_2"/>
    <property type="match status" value="1"/>
</dbReference>
<keyword evidence="3 7" id="KW-1134">Transmembrane beta strand</keyword>
<comment type="similarity">
    <text evidence="7">Belongs to the TonB-dependent receptor family.</text>
</comment>
<dbReference type="GO" id="GO:0009279">
    <property type="term" value="C:cell outer membrane"/>
    <property type="evidence" value="ECO:0007669"/>
    <property type="project" value="UniProtKB-SubCell"/>
</dbReference>
<dbReference type="InterPro" id="IPR023997">
    <property type="entry name" value="TonB-dep_OMP_SusC/RagA_CS"/>
</dbReference>
<protein>
    <submittedName>
        <fullName evidence="9">TonB-dependent receptor</fullName>
    </submittedName>
</protein>
<comment type="subcellular location">
    <subcellularLocation>
        <location evidence="1 7">Cell outer membrane</location>
        <topology evidence="1 7">Multi-pass membrane protein</topology>
    </subcellularLocation>
</comment>
<dbReference type="SUPFAM" id="SSF56935">
    <property type="entry name" value="Porins"/>
    <property type="match status" value="1"/>
</dbReference>
<evidence type="ECO:0000259" key="8">
    <source>
        <dbReference type="Pfam" id="PF07715"/>
    </source>
</evidence>
<dbReference type="Pfam" id="PF07715">
    <property type="entry name" value="Plug"/>
    <property type="match status" value="1"/>
</dbReference>
<dbReference type="Gene3D" id="2.170.130.10">
    <property type="entry name" value="TonB-dependent receptor, plug domain"/>
    <property type="match status" value="1"/>
</dbReference>
<keyword evidence="9" id="KW-0675">Receptor</keyword>
<dbReference type="EMBL" id="SZQL01000001">
    <property type="protein sequence ID" value="TKK71863.1"/>
    <property type="molecule type" value="Genomic_DNA"/>
</dbReference>
<dbReference type="SUPFAM" id="SSF49464">
    <property type="entry name" value="Carboxypeptidase regulatory domain-like"/>
    <property type="match status" value="1"/>
</dbReference>
<dbReference type="NCBIfam" id="TIGR04057">
    <property type="entry name" value="SusC_RagA_signa"/>
    <property type="match status" value="1"/>
</dbReference>
<accession>A0A4V5UV66</accession>
<evidence type="ECO:0000256" key="5">
    <source>
        <dbReference type="ARBA" id="ARBA00023136"/>
    </source>
</evidence>
<feature type="domain" description="TonB-dependent receptor plug" evidence="8">
    <location>
        <begin position="142"/>
        <end position="265"/>
    </location>
</feature>
<keyword evidence="10" id="KW-1185">Reference proteome</keyword>
<dbReference type="Proteomes" id="UP000305848">
    <property type="component" value="Unassembled WGS sequence"/>
</dbReference>
<dbReference type="PROSITE" id="PS52016">
    <property type="entry name" value="TONB_DEPENDENT_REC_3"/>
    <property type="match status" value="1"/>
</dbReference>
<gene>
    <name evidence="9" type="ORF">FC093_02270</name>
</gene>
<sequence length="1058" mass="114276">MPLISWFLPTTDCLLTINFLPMKYCTKLIAACIFIIALCYSQQLLAQAAGRTITGKITSPSGDILTGASISIKGTSTTAITNEKGEFTITVPDNKAVLVISHVGYKLKEIPVKNQSYLTITLESESNELSQVVVIGYGAVKKSDLTGSVVSVKGDEIKAVPVTSFDQALQGRAAGVQVTQTSGKPGAEPSIRIRGTTSINAGNEPLYVIDGMLVSSDGGDMTTGVTLGPRIGALAAINPNDIESIEILKDASATAIYGSRGANGVVIITTKRGKAGTGTVSVDAYYGQQEVAHKLDLLNAAQFATLVNDAKLNAGATPVYVNPKNLGAGTDWQGELFRTAPMANYQLTFSGGDEKTKYAISGGYFNQDGIIINSNFKRYSFRTNFDREINKKLTVGNSISYARIASTGVLTNAGTIVPGVVSAAILFNPVLPVYDSTVKGGYTFENDRGKILGNPIADAKEYNSYTTSSRILGNVYARYKILESLEFRTSFGIDGFTQKENSFGPNFLKRTQASQGEASISTVQGLTWLNENTLTFNKTIKEKHVLNAVAGFTVQQFHNESLFAYAFDFPDDRTGYHNIAAGLKPQKPSNNESQWSLVSFLGRVNYSLEDKYLFTLTGRADGSSKFAAGNKYGFFPSGAFAWRVSKEDFLKNAKAISDLKFRISYGVIGNQAIPPYQSLALVGPYGEGVFNSSNGSEVYTGLEPLSYVNKNLKWESTKQTDVGVDISLFNARLNATVDYYQKKTFDLLLSTPIPTTSGFSTTLLNVGNISNKGWDFDVRSINTTGALRWSTAVNVSVNKNVVTNLNTETDILLLGGSLLRTGLPIGTFYGYIFDGIFQSDEEAAKSPVLIGQEASSANPAARAKAGDRKYRDINNDGKIDANDRTILGSAQPRFTWGFSNNLSYKGLELSFFFQGSQGNKMANFNNYDLLNFTGQNNVLAEAGLNRWTPENGSKQYPRALSSGSLDVGIFSSAIVEDASYIRLKNVTLGYNLPSKWLRKAGISNLRIYAGATNIWTLTDYTGFDPEANTYGQSTTLIGIDQGGYPQAKTYTVGVSLGL</sequence>
<evidence type="ECO:0000256" key="3">
    <source>
        <dbReference type="ARBA" id="ARBA00022452"/>
    </source>
</evidence>
<dbReference type="FunFam" id="2.170.130.10:FF:000008">
    <property type="entry name" value="SusC/RagA family TonB-linked outer membrane protein"/>
    <property type="match status" value="1"/>
</dbReference>
<dbReference type="InterPro" id="IPR012910">
    <property type="entry name" value="Plug_dom"/>
</dbReference>
<dbReference type="AlphaFoldDB" id="A0A4V5UV66"/>
<keyword evidence="6 7" id="KW-0998">Cell outer membrane</keyword>
<organism evidence="9 10">
    <name type="scientific">Ilyomonas limi</name>
    <dbReference type="NCBI Taxonomy" id="2575867"/>
    <lineage>
        <taxon>Bacteria</taxon>
        <taxon>Pseudomonadati</taxon>
        <taxon>Bacteroidota</taxon>
        <taxon>Chitinophagia</taxon>
        <taxon>Chitinophagales</taxon>
        <taxon>Chitinophagaceae</taxon>
        <taxon>Ilyomonas</taxon>
    </lineage>
</organism>
<evidence type="ECO:0000256" key="7">
    <source>
        <dbReference type="PROSITE-ProRule" id="PRU01360"/>
    </source>
</evidence>
<name>A0A4V5UV66_9BACT</name>